<reference evidence="1 2" key="1">
    <citation type="journal article" date="2023" name="Syst. Appl. Microbiol.">
        <title>Agrobacterium cucumeris sp. nov. isolated from crazy roots on cucumber (Cucumis sativus).</title>
        <authorList>
            <person name="Warabieda M."/>
            <person name="Kuzmanovic N."/>
            <person name="Trzcinski P."/>
            <person name="Pulawska J."/>
        </authorList>
    </citation>
    <scope>NUCLEOTIDE SEQUENCE [LARGE SCALE GENOMIC DNA]</scope>
    <source>
        <strain evidence="1 2">O132</strain>
    </source>
</reference>
<evidence type="ECO:0000313" key="2">
    <source>
        <dbReference type="Proteomes" id="UP001225611"/>
    </source>
</evidence>
<name>A0ABY8RPR3_9HYPH</name>
<dbReference type="Proteomes" id="UP001225611">
    <property type="component" value="Chromosome 1"/>
</dbReference>
<organism evidence="1 2">
    <name type="scientific">Agrobacterium cucumeris</name>
    <dbReference type="NCBI Taxonomy" id="2862866"/>
    <lineage>
        <taxon>Bacteria</taxon>
        <taxon>Pseudomonadati</taxon>
        <taxon>Pseudomonadota</taxon>
        <taxon>Alphaproteobacteria</taxon>
        <taxon>Hyphomicrobiales</taxon>
        <taxon>Rhizobiaceae</taxon>
        <taxon>Rhizobium/Agrobacterium group</taxon>
        <taxon>Agrobacterium</taxon>
    </lineage>
</organism>
<sequence length="123" mass="13499">MMNPVTAILIHVSDPAEGLLWYGKAFPEAVASVSLPSGFEYLRIGDIQLEIVPADQKVSSGAAGSVVYWWTDDFGRSLAHLRDAGAVLYRGPMKIDQELWMCQFRDPWGNCIGVRGPMAADMP</sequence>
<dbReference type="EMBL" id="CP080387">
    <property type="protein sequence ID" value="WHO09612.1"/>
    <property type="molecule type" value="Genomic_DNA"/>
</dbReference>
<evidence type="ECO:0000313" key="1">
    <source>
        <dbReference type="EMBL" id="WHO09612.1"/>
    </source>
</evidence>
<protein>
    <submittedName>
        <fullName evidence="1">Glyoxalase/bleomycin resistance/dioxygenase family protein</fullName>
    </submittedName>
</protein>
<dbReference type="InterPro" id="IPR029068">
    <property type="entry name" value="Glyas_Bleomycin-R_OHBP_Dase"/>
</dbReference>
<accession>A0ABY8RPR3</accession>
<gene>
    <name evidence="1" type="ORF">KZ699_04885</name>
</gene>
<keyword evidence="2" id="KW-1185">Reference proteome</keyword>
<proteinExistence type="predicted"/>
<dbReference type="Gene3D" id="3.10.180.10">
    <property type="entry name" value="2,3-Dihydroxybiphenyl 1,2-Dioxygenase, domain 1"/>
    <property type="match status" value="1"/>
</dbReference>
<dbReference type="SUPFAM" id="SSF54593">
    <property type="entry name" value="Glyoxalase/Bleomycin resistance protein/Dihydroxybiphenyl dioxygenase"/>
    <property type="match status" value="1"/>
</dbReference>